<accession>F2TV67</accession>
<dbReference type="EMBL" id="GG750461">
    <property type="protein sequence ID" value="KMW69589.1"/>
    <property type="molecule type" value="Genomic_DNA"/>
</dbReference>
<sequence length="225" mass="25763">MLDSKRGLIHSSQNVVPQDGVCLLPGTGQQRMIDDLENHCETNRHLLEGNREILNQPVCPWIFNQKDPKLSKCRPFLNKDGAWQNTKYGEYASKTPSLHSSLPWGNIYSADKFNDILQVSLEGIFKYFLSVGYYLPGSHPGVLYLFCDRQNLQNLAKDRQVQNFVTTRDHLETNDGQQVVTPKACVSQTPMAYQRIFFSLIRVSADDTPLYQYFELTRSPVQSEE</sequence>
<organism evidence="1">
    <name type="scientific">Ajellomyces dermatitidis (strain ATCC 18188 / CBS 674.68)</name>
    <name type="common">Blastomyces dermatitidis</name>
    <dbReference type="NCBI Taxonomy" id="653446"/>
    <lineage>
        <taxon>Eukaryota</taxon>
        <taxon>Fungi</taxon>
        <taxon>Dikarya</taxon>
        <taxon>Ascomycota</taxon>
        <taxon>Pezizomycotina</taxon>
        <taxon>Eurotiomycetes</taxon>
        <taxon>Eurotiomycetidae</taxon>
        <taxon>Onygenales</taxon>
        <taxon>Ajellomycetaceae</taxon>
        <taxon>Blastomyces</taxon>
    </lineage>
</organism>
<evidence type="ECO:0000313" key="1">
    <source>
        <dbReference type="EMBL" id="EGE87130.2"/>
    </source>
</evidence>
<gene>
    <name evidence="1" type="ORF">BDDG_10082</name>
</gene>
<dbReference type="HOGENOM" id="CLU_1234705_0_0_1"/>
<name>F2TV67_AJEDA</name>
<proteinExistence type="predicted"/>
<dbReference type="EMBL" id="GG750461">
    <property type="protein sequence ID" value="EGE87130.2"/>
    <property type="molecule type" value="Genomic_DNA"/>
</dbReference>
<dbReference type="Proteomes" id="UP000007802">
    <property type="component" value="Unassembled WGS sequence"/>
</dbReference>
<protein>
    <submittedName>
        <fullName evidence="1">Uncharacterized protein</fullName>
    </submittedName>
</protein>
<reference evidence="1" key="1">
    <citation type="submission" date="2010-03" db="EMBL/GenBank/DDBJ databases">
        <title>Annotation of Blastomyces dermatitidis strain ATCC 18188.</title>
        <authorList>
            <consortium name="The Broad Institute Genome Sequencing Platform"/>
            <consortium name="Broad Institute Genome Sequencing Center for Infectious Disease."/>
            <person name="Cuomo C."/>
            <person name="Klein B."/>
            <person name="Sullivan T."/>
            <person name="Heitman J."/>
            <person name="Young S."/>
            <person name="Zeng Q."/>
            <person name="Gargeya S."/>
            <person name="Alvarado L."/>
            <person name="Berlin A.M."/>
            <person name="Chapman S.B."/>
            <person name="Chen Z."/>
            <person name="Freedman E."/>
            <person name="Gellesch M."/>
            <person name="Goldberg J."/>
            <person name="Griggs A."/>
            <person name="Gujja S."/>
            <person name="Heilman E."/>
            <person name="Heiman D."/>
            <person name="Howarth C."/>
            <person name="Mehta T."/>
            <person name="Neiman D."/>
            <person name="Pearson M."/>
            <person name="Roberts A."/>
            <person name="Saif S."/>
            <person name="Shea T."/>
            <person name="Shenoy N."/>
            <person name="Sisk P."/>
            <person name="Stolte C."/>
            <person name="Sykes S."/>
            <person name="White J."/>
            <person name="Yandava C."/>
            <person name="Haas B."/>
            <person name="Nusbaum C."/>
            <person name="Birren B."/>
        </authorList>
    </citation>
    <scope>NUCLEOTIDE SEQUENCE [LARGE SCALE GENOMIC DNA]</scope>
    <source>
        <strain evidence="1">ATCC 18188</strain>
    </source>
</reference>
<dbReference type="AlphaFoldDB" id="F2TV67"/>